<proteinExistence type="predicted"/>
<reference evidence="1 2" key="1">
    <citation type="submission" date="2018-06" db="EMBL/GenBank/DDBJ databases">
        <authorList>
            <consortium name="Pathogen Informatics"/>
            <person name="Doyle S."/>
        </authorList>
    </citation>
    <scope>NUCLEOTIDE SEQUENCE [LARGE SCALE GENOMIC DNA]</scope>
    <source>
        <strain evidence="1 2">NCTC12195</strain>
    </source>
</reference>
<protein>
    <submittedName>
        <fullName evidence="1">Uncharacterized protein</fullName>
    </submittedName>
</protein>
<accession>A0A380FM32</accession>
<gene>
    <name evidence="1" type="ORF">NCTC12195_03931</name>
</gene>
<organism evidence="1 2">
    <name type="scientific">Staphylococcus gallinarum</name>
    <dbReference type="NCBI Taxonomy" id="1293"/>
    <lineage>
        <taxon>Bacteria</taxon>
        <taxon>Bacillati</taxon>
        <taxon>Bacillota</taxon>
        <taxon>Bacilli</taxon>
        <taxon>Bacillales</taxon>
        <taxon>Staphylococcaceae</taxon>
        <taxon>Staphylococcus</taxon>
    </lineage>
</organism>
<name>A0A380FM32_STAGA</name>
<sequence>MRVLVNISYQGSQFLGFSNTTKWKNCTTVIRKNS</sequence>
<evidence type="ECO:0000313" key="2">
    <source>
        <dbReference type="Proteomes" id="UP000255277"/>
    </source>
</evidence>
<dbReference type="Proteomes" id="UP000255277">
    <property type="component" value="Unassembled WGS sequence"/>
</dbReference>
<evidence type="ECO:0000313" key="1">
    <source>
        <dbReference type="EMBL" id="SUM34406.1"/>
    </source>
</evidence>
<dbReference type="AlphaFoldDB" id="A0A380FM32"/>
<dbReference type="EMBL" id="UHDK01000001">
    <property type="protein sequence ID" value="SUM34406.1"/>
    <property type="molecule type" value="Genomic_DNA"/>
</dbReference>